<feature type="non-terminal residue" evidence="2">
    <location>
        <position position="85"/>
    </location>
</feature>
<organism evidence="2">
    <name type="scientific">marine metagenome</name>
    <dbReference type="NCBI Taxonomy" id="408172"/>
    <lineage>
        <taxon>unclassified sequences</taxon>
        <taxon>metagenomes</taxon>
        <taxon>ecological metagenomes</taxon>
    </lineage>
</organism>
<keyword evidence="1" id="KW-0472">Membrane</keyword>
<name>A0A383DUE9_9ZZZZ</name>
<sequence>MANANQKRESIWLNLGFNLVLPILILRKGDDWLGEPLADLLGASADGALVGSVILVIAIVFPIGYGLWDLQRRKRWNIISILGAV</sequence>
<evidence type="ECO:0008006" key="3">
    <source>
        <dbReference type="Google" id="ProtNLM"/>
    </source>
</evidence>
<protein>
    <recommendedName>
        <fullName evidence="3">MFS transporter</fullName>
    </recommendedName>
</protein>
<dbReference type="EMBL" id="UINC01219812">
    <property type="protein sequence ID" value="SVE47458.1"/>
    <property type="molecule type" value="Genomic_DNA"/>
</dbReference>
<feature type="transmembrane region" description="Helical" evidence="1">
    <location>
        <begin position="12"/>
        <end position="29"/>
    </location>
</feature>
<evidence type="ECO:0000313" key="2">
    <source>
        <dbReference type="EMBL" id="SVE47458.1"/>
    </source>
</evidence>
<proteinExistence type="predicted"/>
<reference evidence="2" key="1">
    <citation type="submission" date="2018-05" db="EMBL/GenBank/DDBJ databases">
        <authorList>
            <person name="Lanie J.A."/>
            <person name="Ng W.-L."/>
            <person name="Kazmierczak K.M."/>
            <person name="Andrzejewski T.M."/>
            <person name="Davidsen T.M."/>
            <person name="Wayne K.J."/>
            <person name="Tettelin H."/>
            <person name="Glass J.I."/>
            <person name="Rusch D."/>
            <person name="Podicherti R."/>
            <person name="Tsui H.-C.T."/>
            <person name="Winkler M.E."/>
        </authorList>
    </citation>
    <scope>NUCLEOTIDE SEQUENCE</scope>
</reference>
<dbReference type="AlphaFoldDB" id="A0A383DUE9"/>
<gene>
    <name evidence="2" type="ORF">METZ01_LOCUS500312</name>
</gene>
<accession>A0A383DUE9</accession>
<evidence type="ECO:0000256" key="1">
    <source>
        <dbReference type="SAM" id="Phobius"/>
    </source>
</evidence>
<keyword evidence="1" id="KW-1133">Transmembrane helix</keyword>
<feature type="transmembrane region" description="Helical" evidence="1">
    <location>
        <begin position="49"/>
        <end position="68"/>
    </location>
</feature>
<keyword evidence="1" id="KW-0812">Transmembrane</keyword>